<keyword evidence="7" id="KW-0004">4Fe-4S</keyword>
<dbReference type="InterPro" id="IPR004036">
    <property type="entry name" value="Endonuclease-III-like_CS2"/>
</dbReference>
<dbReference type="Gene3D" id="1.10.340.30">
    <property type="entry name" value="Hypothetical protein, domain 2"/>
    <property type="match status" value="1"/>
</dbReference>
<feature type="domain" description="Nudix hydrolase" evidence="15">
    <location>
        <begin position="239"/>
        <end position="364"/>
    </location>
</feature>
<dbReference type="NCBIfam" id="TIGR01084">
    <property type="entry name" value="mutY"/>
    <property type="match status" value="1"/>
</dbReference>
<evidence type="ECO:0000259" key="15">
    <source>
        <dbReference type="PROSITE" id="PS51462"/>
    </source>
</evidence>
<evidence type="ECO:0000256" key="5">
    <source>
        <dbReference type="ARBA" id="ARBA00012045"/>
    </source>
</evidence>
<keyword evidence="8" id="KW-0479">Metal-binding</keyword>
<evidence type="ECO:0000313" key="16">
    <source>
        <dbReference type="EMBL" id="GBC99295.1"/>
    </source>
</evidence>
<dbReference type="InterPro" id="IPR000445">
    <property type="entry name" value="HhH_motif"/>
</dbReference>
<dbReference type="PANTHER" id="PTHR42944:SF1">
    <property type="entry name" value="ADENINE DNA GLYCOSYLASE"/>
    <property type="match status" value="1"/>
</dbReference>
<evidence type="ECO:0000256" key="9">
    <source>
        <dbReference type="ARBA" id="ARBA00022763"/>
    </source>
</evidence>
<evidence type="ECO:0000256" key="12">
    <source>
        <dbReference type="ARBA" id="ARBA00023014"/>
    </source>
</evidence>
<dbReference type="GO" id="GO:0006284">
    <property type="term" value="P:base-excision repair"/>
    <property type="evidence" value="ECO:0007669"/>
    <property type="project" value="InterPro"/>
</dbReference>
<dbReference type="InterPro" id="IPR029119">
    <property type="entry name" value="MutY_C"/>
</dbReference>
<evidence type="ECO:0000256" key="8">
    <source>
        <dbReference type="ARBA" id="ARBA00022723"/>
    </source>
</evidence>
<dbReference type="SUPFAM" id="SSF48150">
    <property type="entry name" value="DNA-glycosylase"/>
    <property type="match status" value="1"/>
</dbReference>
<dbReference type="Pfam" id="PF00633">
    <property type="entry name" value="HHH"/>
    <property type="match status" value="1"/>
</dbReference>
<evidence type="ECO:0000256" key="10">
    <source>
        <dbReference type="ARBA" id="ARBA00022801"/>
    </source>
</evidence>
<dbReference type="GO" id="GO:0000701">
    <property type="term" value="F:purine-specific mismatch base pair DNA N-glycosylase activity"/>
    <property type="evidence" value="ECO:0007669"/>
    <property type="project" value="UniProtKB-EC"/>
</dbReference>
<dbReference type="Pfam" id="PF14815">
    <property type="entry name" value="NUDIX_4"/>
    <property type="match status" value="1"/>
</dbReference>
<evidence type="ECO:0000313" key="17">
    <source>
        <dbReference type="Proteomes" id="UP000236173"/>
    </source>
</evidence>
<dbReference type="InterPro" id="IPR023170">
    <property type="entry name" value="HhH_base_excis_C"/>
</dbReference>
<dbReference type="FunFam" id="1.10.340.30:FF:000002">
    <property type="entry name" value="Adenine DNA glycosylase"/>
    <property type="match status" value="1"/>
</dbReference>
<evidence type="ECO:0000256" key="4">
    <source>
        <dbReference type="ARBA" id="ARBA00008343"/>
    </source>
</evidence>
<dbReference type="EMBL" id="BEHT01000024">
    <property type="protein sequence ID" value="GBC99295.1"/>
    <property type="molecule type" value="Genomic_DNA"/>
</dbReference>
<comment type="function">
    <text evidence="3">Adenine glycosylase active on G-A mispairs. MutY also corrects error-prone DNA synthesis past GO lesions which are due to the oxidatively damaged form of guanine: 7,8-dihydro-8-oxoguanine (8-oxo-dGTP).</text>
</comment>
<evidence type="ECO:0000256" key="11">
    <source>
        <dbReference type="ARBA" id="ARBA00023004"/>
    </source>
</evidence>
<gene>
    <name evidence="16" type="primary">mutY</name>
    <name evidence="16" type="ORF">HRbin17_01817</name>
</gene>
<dbReference type="Gene3D" id="3.90.79.10">
    <property type="entry name" value="Nucleoside Triphosphate Pyrophosphohydrolase"/>
    <property type="match status" value="1"/>
</dbReference>
<dbReference type="GO" id="GO:0032357">
    <property type="term" value="F:oxidized purine DNA binding"/>
    <property type="evidence" value="ECO:0007669"/>
    <property type="project" value="TreeGrafter"/>
</dbReference>
<dbReference type="Gene3D" id="1.10.1670.10">
    <property type="entry name" value="Helix-hairpin-Helix base-excision DNA repair enzymes (C-terminal)"/>
    <property type="match status" value="1"/>
</dbReference>
<dbReference type="SUPFAM" id="SSF55811">
    <property type="entry name" value="Nudix"/>
    <property type="match status" value="1"/>
</dbReference>
<dbReference type="SMART" id="SM00478">
    <property type="entry name" value="ENDO3c"/>
    <property type="match status" value="1"/>
</dbReference>
<proteinExistence type="inferred from homology"/>
<dbReference type="InterPro" id="IPR000086">
    <property type="entry name" value="NUDIX_hydrolase_dom"/>
</dbReference>
<keyword evidence="9" id="KW-0227">DNA damage</keyword>
<evidence type="ECO:0000256" key="2">
    <source>
        <dbReference type="ARBA" id="ARBA00001966"/>
    </source>
</evidence>
<dbReference type="AlphaFoldDB" id="A0A2H5XDP8"/>
<comment type="cofactor">
    <cofactor evidence="2">
        <name>[4Fe-4S] cluster</name>
        <dbReference type="ChEBI" id="CHEBI:49883"/>
    </cofactor>
</comment>
<accession>A0A2H5XDP8</accession>
<dbReference type="GO" id="GO:0034039">
    <property type="term" value="F:8-oxo-7,8-dihydroguanine DNA N-glycosylase activity"/>
    <property type="evidence" value="ECO:0007669"/>
    <property type="project" value="TreeGrafter"/>
</dbReference>
<dbReference type="InterPro" id="IPR015797">
    <property type="entry name" value="NUDIX_hydrolase-like_dom_sf"/>
</dbReference>
<dbReference type="InterPro" id="IPR011257">
    <property type="entry name" value="DNA_glycosylase"/>
</dbReference>
<sequence>MGAVVPAPMTDEWRRTVQQKLLAWFERHRRDLPWRRTRDPYAVLVSEFLLQQTTVEAARRYFEPFLRRFPTVHDLAAAPLDEVLRLWAGLGYYARARHLHATAQRIVREFGGQVPADLKTLQKLPGIGRYTAGAIASIAYGIKVPALDTNAVRVLARLLGWQGDPKSAAFQKALRDIASTLLPDEAPGEFNQAVMDLAALICAPEAPKCGVCPLQTLCAAAATGTPERFPAPSKSQTLTERQEVACVVWRDDRLLVAQRGKGQWWNGLWECPRGERHRDEPVPAAAQRIARERVGLTVAPEQVLTTLQHTVTRYRIVLAVVRCRYLAGEVRPNGYAAARWVTLDEAEQLPSPSPQRELLERLRQEQTGGRQMALF</sequence>
<comment type="caution">
    <text evidence="16">The sequence shown here is derived from an EMBL/GenBank/DDBJ whole genome shotgun (WGS) entry which is preliminary data.</text>
</comment>
<dbReference type="GO" id="GO:0046872">
    <property type="term" value="F:metal ion binding"/>
    <property type="evidence" value="ECO:0007669"/>
    <property type="project" value="UniProtKB-KW"/>
</dbReference>
<evidence type="ECO:0000256" key="3">
    <source>
        <dbReference type="ARBA" id="ARBA00002933"/>
    </source>
</evidence>
<dbReference type="InterPro" id="IPR044298">
    <property type="entry name" value="MIG/MutY"/>
</dbReference>
<dbReference type="GO" id="GO:0006298">
    <property type="term" value="P:mismatch repair"/>
    <property type="evidence" value="ECO:0007669"/>
    <property type="project" value="TreeGrafter"/>
</dbReference>
<dbReference type="Pfam" id="PF00730">
    <property type="entry name" value="HhH-GPD"/>
    <property type="match status" value="1"/>
</dbReference>
<dbReference type="GO" id="GO:0035485">
    <property type="term" value="F:adenine/guanine mispair binding"/>
    <property type="evidence" value="ECO:0007669"/>
    <property type="project" value="TreeGrafter"/>
</dbReference>
<keyword evidence="13" id="KW-0234">DNA repair</keyword>
<evidence type="ECO:0000256" key="1">
    <source>
        <dbReference type="ARBA" id="ARBA00000843"/>
    </source>
</evidence>
<dbReference type="PANTHER" id="PTHR42944">
    <property type="entry name" value="ADENINE DNA GLYCOSYLASE"/>
    <property type="match status" value="1"/>
</dbReference>
<keyword evidence="12" id="KW-0411">Iron-sulfur</keyword>
<name>A0A2H5XDP8_9BACT</name>
<comment type="similarity">
    <text evidence="4">Belongs to the Nth/MutY family.</text>
</comment>
<dbReference type="GO" id="GO:0051539">
    <property type="term" value="F:4 iron, 4 sulfur cluster binding"/>
    <property type="evidence" value="ECO:0007669"/>
    <property type="project" value="UniProtKB-KW"/>
</dbReference>
<dbReference type="Proteomes" id="UP000236173">
    <property type="component" value="Unassembled WGS sequence"/>
</dbReference>
<dbReference type="PROSITE" id="PS01155">
    <property type="entry name" value="ENDONUCLEASE_III_2"/>
    <property type="match status" value="1"/>
</dbReference>
<evidence type="ECO:0000256" key="14">
    <source>
        <dbReference type="ARBA" id="ARBA00023295"/>
    </source>
</evidence>
<comment type="catalytic activity">
    <reaction evidence="1">
        <text>Hydrolyzes free adenine bases from 7,8-dihydro-8-oxoguanine:adenine mismatched double-stranded DNA, leaving an apurinic site.</text>
        <dbReference type="EC" id="3.2.2.31"/>
    </reaction>
</comment>
<dbReference type="CDD" id="cd00056">
    <property type="entry name" value="ENDO3c"/>
    <property type="match status" value="1"/>
</dbReference>
<organism evidence="16 17">
    <name type="scientific">Candidatus Fervidibacter japonicus</name>
    <dbReference type="NCBI Taxonomy" id="2035412"/>
    <lineage>
        <taxon>Bacteria</taxon>
        <taxon>Candidatus Fervidibacterota</taxon>
        <taxon>Candidatus Fervidibacter</taxon>
    </lineage>
</organism>
<evidence type="ECO:0000256" key="6">
    <source>
        <dbReference type="ARBA" id="ARBA00022023"/>
    </source>
</evidence>
<keyword evidence="11" id="KW-0408">Iron</keyword>
<keyword evidence="14 16" id="KW-0326">Glycosidase</keyword>
<dbReference type="InterPro" id="IPR003265">
    <property type="entry name" value="HhH-GPD_domain"/>
</dbReference>
<dbReference type="EC" id="3.2.2.31" evidence="5"/>
<keyword evidence="10 16" id="KW-0378">Hydrolase</keyword>
<evidence type="ECO:0000256" key="13">
    <source>
        <dbReference type="ARBA" id="ARBA00023204"/>
    </source>
</evidence>
<dbReference type="InterPro" id="IPR005760">
    <property type="entry name" value="A/G_AdeGlyc_MutY"/>
</dbReference>
<dbReference type="PROSITE" id="PS51462">
    <property type="entry name" value="NUDIX"/>
    <property type="match status" value="1"/>
</dbReference>
<reference evidence="17" key="1">
    <citation type="submission" date="2017-09" db="EMBL/GenBank/DDBJ databases">
        <title>Metaegenomics of thermophilic ammonia-oxidizing enrichment culture.</title>
        <authorList>
            <person name="Kato S."/>
            <person name="Suzuki K."/>
        </authorList>
    </citation>
    <scope>NUCLEOTIDE SEQUENCE [LARGE SCALE GENOMIC DNA]</scope>
</reference>
<evidence type="ECO:0000256" key="7">
    <source>
        <dbReference type="ARBA" id="ARBA00022485"/>
    </source>
</evidence>
<protein>
    <recommendedName>
        <fullName evidence="6">Adenine DNA glycosylase</fullName>
        <ecNumber evidence="5">3.2.2.31</ecNumber>
    </recommendedName>
</protein>